<reference evidence="1" key="1">
    <citation type="submission" date="2006-03" db="EMBL/GenBank/DDBJ databases">
        <authorList>
            <person name="Shaull S."/>
            <person name="Lin S."/>
            <person name="Dixon R."/>
            <person name="May G."/>
            <person name="Sumner L."/>
            <person name="Gonzales B."/>
            <person name="Cook D."/>
            <person name="Kim D."/>
            <person name="Roe B.A."/>
        </authorList>
    </citation>
    <scope>NUCLEOTIDE SEQUENCE</scope>
</reference>
<dbReference type="EMBL" id="AC139526">
    <property type="protein sequence ID" value="ABE80153.2"/>
    <property type="molecule type" value="Genomic_DNA"/>
</dbReference>
<evidence type="ECO:0000313" key="4">
    <source>
        <dbReference type="Proteomes" id="UP000265566"/>
    </source>
</evidence>
<evidence type="ECO:0000313" key="2">
    <source>
        <dbReference type="EMBL" id="RHN43882.1"/>
    </source>
</evidence>
<dbReference type="Gramene" id="rna50536">
    <property type="protein sequence ID" value="RHN43901.1"/>
    <property type="gene ID" value="gene50536"/>
</dbReference>
<accession>Q1SN00</accession>
<reference evidence="2" key="4">
    <citation type="journal article" date="2018" name="Nat. Plants">
        <title>Whole-genome landscape of Medicago truncatula symbiotic genes.</title>
        <authorList>
            <person name="Pecrix Y."/>
            <person name="Gamas P."/>
            <person name="Carrere S."/>
        </authorList>
    </citation>
    <scope>NUCLEOTIDE SEQUENCE</scope>
    <source>
        <tissue evidence="2">Leaves</tissue>
    </source>
</reference>
<dbReference type="Gramene" id="rna50516">
    <property type="protein sequence ID" value="RHN43882.1"/>
    <property type="gene ID" value="gene50516"/>
</dbReference>
<dbReference type="EMBL" id="PSQE01000008">
    <property type="protein sequence ID" value="RHN43882.1"/>
    <property type="molecule type" value="Genomic_DNA"/>
</dbReference>
<dbReference type="Proteomes" id="UP000265566">
    <property type="component" value="Chromosome 8"/>
</dbReference>
<dbReference type="EMBL" id="PSQE01000008">
    <property type="protein sequence ID" value="RHN43901.1"/>
    <property type="molecule type" value="Genomic_DNA"/>
</dbReference>
<reference evidence="4" key="3">
    <citation type="journal article" date="2018" name="Nat. Plants">
        <title>Whole-genome landscape of Medicago truncatula symbiotic genes.</title>
        <authorList>
            <person name="Pecrix Y."/>
            <person name="Staton S.E."/>
            <person name="Sallet E."/>
            <person name="Lelandais-Briere C."/>
            <person name="Moreau S."/>
            <person name="Carrere S."/>
            <person name="Blein T."/>
            <person name="Jardinaud M.F."/>
            <person name="Latrasse D."/>
            <person name="Zouine M."/>
            <person name="Zahm M."/>
            <person name="Kreplak J."/>
            <person name="Mayjonade B."/>
            <person name="Satge C."/>
            <person name="Perez M."/>
            <person name="Cauet S."/>
            <person name="Marande W."/>
            <person name="Chantry-Darmon C."/>
            <person name="Lopez-Roques C."/>
            <person name="Bouchez O."/>
            <person name="Berard A."/>
            <person name="Debelle F."/>
            <person name="Munos S."/>
            <person name="Bendahmane A."/>
            <person name="Berges H."/>
            <person name="Niebel A."/>
            <person name="Buitink J."/>
            <person name="Frugier F."/>
            <person name="Benhamed M."/>
            <person name="Crespi M."/>
            <person name="Gouzy J."/>
            <person name="Gamas P."/>
        </authorList>
    </citation>
    <scope>NUCLEOTIDE SEQUENCE [LARGE SCALE GENOMIC DNA]</scope>
    <source>
        <strain evidence="4">cv. Jemalong A17</strain>
    </source>
</reference>
<evidence type="ECO:0000313" key="1">
    <source>
        <dbReference type="EMBL" id="ABE80153.2"/>
    </source>
</evidence>
<reference evidence="1" key="2">
    <citation type="submission" date="2007-04" db="EMBL/GenBank/DDBJ databases">
        <authorList>
            <consortium name="The International Medicago Genome Annotation Group"/>
        </authorList>
    </citation>
    <scope>NUCLEOTIDE SEQUENCE</scope>
</reference>
<dbReference type="AlphaFoldDB" id="Q1SN00"/>
<sequence length="71" mass="8207">MTVHRYHIDCCLRNECLRLSPELVTAENFVPPPSAIVHHHHDFSVQFQHSSLVLILLFPSYCCCWCVVDVV</sequence>
<evidence type="ECO:0000313" key="3">
    <source>
        <dbReference type="EMBL" id="RHN43901.1"/>
    </source>
</evidence>
<name>Q1SN00_MEDTR</name>
<proteinExistence type="predicted"/>
<organism evidence="1">
    <name type="scientific">Medicago truncatula</name>
    <name type="common">Barrel medic</name>
    <name type="synonym">Medicago tribuloides</name>
    <dbReference type="NCBI Taxonomy" id="3880"/>
    <lineage>
        <taxon>Eukaryota</taxon>
        <taxon>Viridiplantae</taxon>
        <taxon>Streptophyta</taxon>
        <taxon>Embryophyta</taxon>
        <taxon>Tracheophyta</taxon>
        <taxon>Spermatophyta</taxon>
        <taxon>Magnoliopsida</taxon>
        <taxon>eudicotyledons</taxon>
        <taxon>Gunneridae</taxon>
        <taxon>Pentapetalae</taxon>
        <taxon>rosids</taxon>
        <taxon>fabids</taxon>
        <taxon>Fabales</taxon>
        <taxon>Fabaceae</taxon>
        <taxon>Papilionoideae</taxon>
        <taxon>50 kb inversion clade</taxon>
        <taxon>NPAAA clade</taxon>
        <taxon>Hologalegina</taxon>
        <taxon>IRL clade</taxon>
        <taxon>Trifolieae</taxon>
        <taxon>Medicago</taxon>
    </lineage>
</organism>
<gene>
    <name evidence="1" type="ORF">MtrDRAFT_AC139526g37v2</name>
    <name evidence="2" type="ORF">MtrunA17_Chr8g0392671</name>
    <name evidence="3" type="ORF">MtrunA17_Chr8g0392861</name>
</gene>
<protein>
    <submittedName>
        <fullName evidence="1">Uncharacterized protein</fullName>
    </submittedName>
</protein>